<gene>
    <name evidence="1" type="ORF">Zm00014a_044026</name>
</gene>
<organism evidence="1">
    <name type="scientific">Zea mays</name>
    <name type="common">Maize</name>
    <dbReference type="NCBI Taxonomy" id="4577"/>
    <lineage>
        <taxon>Eukaryota</taxon>
        <taxon>Viridiplantae</taxon>
        <taxon>Streptophyta</taxon>
        <taxon>Embryophyta</taxon>
        <taxon>Tracheophyta</taxon>
        <taxon>Spermatophyta</taxon>
        <taxon>Magnoliopsida</taxon>
        <taxon>Liliopsida</taxon>
        <taxon>Poales</taxon>
        <taxon>Poaceae</taxon>
        <taxon>PACMAD clade</taxon>
        <taxon>Panicoideae</taxon>
        <taxon>Andropogonodae</taxon>
        <taxon>Andropogoneae</taxon>
        <taxon>Tripsacinae</taxon>
        <taxon>Zea</taxon>
    </lineage>
</organism>
<proteinExistence type="predicted"/>
<evidence type="ECO:0000313" key="1">
    <source>
        <dbReference type="EMBL" id="PWZ53746.1"/>
    </source>
</evidence>
<reference evidence="1" key="1">
    <citation type="journal article" date="2018" name="Nat. Genet.">
        <title>Extensive intraspecific gene order and gene structural variations between Mo17 and other maize genomes.</title>
        <authorList>
            <person name="Sun S."/>
            <person name="Zhou Y."/>
            <person name="Chen J."/>
            <person name="Shi J."/>
            <person name="Zhao H."/>
            <person name="Zhao H."/>
            <person name="Song W."/>
            <person name="Zhang M."/>
            <person name="Cui Y."/>
            <person name="Dong X."/>
            <person name="Liu H."/>
            <person name="Ma X."/>
            <person name="Jiao Y."/>
            <person name="Wang B."/>
            <person name="Wei X."/>
            <person name="Stein J.C."/>
            <person name="Glaubitz J.C."/>
            <person name="Lu F."/>
            <person name="Yu G."/>
            <person name="Liang C."/>
            <person name="Fengler K."/>
            <person name="Li B."/>
            <person name="Rafalski A."/>
            <person name="Schnable P.S."/>
            <person name="Ware D.H."/>
            <person name="Buckler E.S."/>
            <person name="Lai J."/>
        </authorList>
    </citation>
    <scope>NUCLEOTIDE SEQUENCE [LARGE SCALE GENOMIC DNA]</scope>
    <source>
        <tissue evidence="1">Seedling</tissue>
    </source>
</reference>
<dbReference type="Proteomes" id="UP000251960">
    <property type="component" value="Chromosome 1"/>
</dbReference>
<dbReference type="PANTHER" id="PTHR48299:SF2">
    <property type="entry name" value="ATP-DEPENDENT DNA HELICASE"/>
    <property type="match status" value="1"/>
</dbReference>
<comment type="caution">
    <text evidence="1">The sequence shown here is derived from an EMBL/GenBank/DDBJ whole genome shotgun (WGS) entry which is preliminary data.</text>
</comment>
<accession>A0A317Y6A6</accession>
<dbReference type="AlphaFoldDB" id="A0A317Y6A6"/>
<dbReference type="PANTHER" id="PTHR48299">
    <property type="entry name" value="ACT DOMAIN-CONTAINING PROTEIN ACR9"/>
    <property type="match status" value="1"/>
</dbReference>
<name>A0A317Y6A6_MAIZE</name>
<sequence length="151" mass="18092">MVIDQVAYANITFLNHESYKVLMEPVVLNRERDAADRIKRMPMLFDDYRDEDFYGLPRKYSIVARVEVKFPIEPRYRDRQHFILSDINSSSSLRIIPQYTSIRSITTPTILDQFKKLWWRGTTVSLLLHFLKSKGVDRFYNFTKSNNWNYV</sequence>
<dbReference type="EMBL" id="NCVQ01000001">
    <property type="protein sequence ID" value="PWZ53746.1"/>
    <property type="molecule type" value="Genomic_DNA"/>
</dbReference>
<protein>
    <submittedName>
        <fullName evidence="1">Uncharacterized protein</fullName>
    </submittedName>
</protein>